<keyword evidence="4 7" id="KW-0812">Transmembrane</keyword>
<dbReference type="PANTHER" id="PTHR30065:SF1">
    <property type="entry name" value="SURFACE PRESENTATION OF ANTIGENS PROTEIN SPAR"/>
    <property type="match status" value="1"/>
</dbReference>
<feature type="transmembrane region" description="Helical" evidence="7">
    <location>
        <begin position="180"/>
        <end position="209"/>
    </location>
</feature>
<feature type="transmembrane region" description="Helical" evidence="7">
    <location>
        <begin position="12"/>
        <end position="33"/>
    </location>
</feature>
<accession>A0ABW0M880</accession>
<dbReference type="InterPro" id="IPR002010">
    <property type="entry name" value="T3SS_IM_R"/>
</dbReference>
<evidence type="ECO:0000313" key="9">
    <source>
        <dbReference type="Proteomes" id="UP001596045"/>
    </source>
</evidence>
<feature type="transmembrane region" description="Helical" evidence="7">
    <location>
        <begin position="45"/>
        <end position="62"/>
    </location>
</feature>
<reference evidence="9" key="1">
    <citation type="journal article" date="2019" name="Int. J. Syst. Evol. Microbiol.">
        <title>The Global Catalogue of Microorganisms (GCM) 10K type strain sequencing project: providing services to taxonomists for standard genome sequencing and annotation.</title>
        <authorList>
            <consortium name="The Broad Institute Genomics Platform"/>
            <consortium name="The Broad Institute Genome Sequencing Center for Infectious Disease"/>
            <person name="Wu L."/>
            <person name="Ma J."/>
        </authorList>
    </citation>
    <scope>NUCLEOTIDE SEQUENCE [LARGE SCALE GENOMIC DNA]</scope>
    <source>
        <strain evidence="9">JCM 17066</strain>
    </source>
</reference>
<keyword evidence="6 7" id="KW-0472">Membrane</keyword>
<evidence type="ECO:0000256" key="7">
    <source>
        <dbReference type="RuleBase" id="RU362072"/>
    </source>
</evidence>
<evidence type="ECO:0000256" key="4">
    <source>
        <dbReference type="ARBA" id="ARBA00022692"/>
    </source>
</evidence>
<feature type="transmembrane region" description="Helical" evidence="7">
    <location>
        <begin position="82"/>
        <end position="106"/>
    </location>
</feature>
<dbReference type="Pfam" id="PF01311">
    <property type="entry name" value="Bac_export_1"/>
    <property type="match status" value="1"/>
</dbReference>
<evidence type="ECO:0000256" key="3">
    <source>
        <dbReference type="ARBA" id="ARBA00022475"/>
    </source>
</evidence>
<dbReference type="Proteomes" id="UP001596045">
    <property type="component" value="Unassembled WGS sequence"/>
</dbReference>
<keyword evidence="5 7" id="KW-1133">Transmembrane helix</keyword>
<dbReference type="RefSeq" id="WP_378997060.1">
    <property type="nucleotide sequence ID" value="NZ_JBHSMT010000013.1"/>
</dbReference>
<evidence type="ECO:0000256" key="1">
    <source>
        <dbReference type="ARBA" id="ARBA00004651"/>
    </source>
</evidence>
<dbReference type="InterPro" id="IPR006304">
    <property type="entry name" value="T3SS_SpaR/YscT"/>
</dbReference>
<dbReference type="NCBIfam" id="TIGR01401">
    <property type="entry name" value="fliR_like_III"/>
    <property type="match status" value="1"/>
</dbReference>
<comment type="similarity">
    <text evidence="2 7">Belongs to the FliR/MopE/SpaR family.</text>
</comment>
<evidence type="ECO:0000256" key="5">
    <source>
        <dbReference type="ARBA" id="ARBA00022989"/>
    </source>
</evidence>
<keyword evidence="3 7" id="KW-1003">Cell membrane</keyword>
<evidence type="ECO:0000256" key="2">
    <source>
        <dbReference type="ARBA" id="ARBA00009772"/>
    </source>
</evidence>
<keyword evidence="9" id="KW-1185">Reference proteome</keyword>
<name>A0ABW0M880_9BURK</name>
<dbReference type="EMBL" id="JBHSMT010000013">
    <property type="protein sequence ID" value="MFC5474009.1"/>
    <property type="molecule type" value="Genomic_DNA"/>
</dbReference>
<comment type="subcellular location">
    <subcellularLocation>
        <location evidence="1 7">Cell membrane</location>
        <topology evidence="1 7">Multi-pass membrane protein</topology>
    </subcellularLocation>
</comment>
<gene>
    <name evidence="8" type="primary">sctT</name>
    <name evidence="8" type="ORF">ACFPM8_08555</name>
</gene>
<evidence type="ECO:0000256" key="6">
    <source>
        <dbReference type="ARBA" id="ARBA00023136"/>
    </source>
</evidence>
<sequence>MATTLFIDAQNLLVSMALITPRSYICLAILPCFGSRTLVGIIRNAVAIAIALPALLPTYTFVQEIQPGYLLAGALAFKEAAIGGMLGVLLAMPIWVAQAIGSILDAQRSPIQIQSNSDPDASATGSLLMQAVVVVMIQAGLLVPLVRITIDSYGIWPAFSLMPPFETGHMEVVMQRFGEFFWHIVVYGGPVIIPLLLIDFGFAIIGVFASGLQVSFASSPIKSLTGLFILLAYFATLSHYVNNDFAHMLDLAAQLLQAGGRP</sequence>
<feature type="transmembrane region" description="Helical" evidence="7">
    <location>
        <begin position="221"/>
        <end position="241"/>
    </location>
</feature>
<dbReference type="PANTHER" id="PTHR30065">
    <property type="entry name" value="FLAGELLAR BIOSYNTHETIC PROTEIN FLIR"/>
    <property type="match status" value="1"/>
</dbReference>
<dbReference type="PRINTS" id="PR00953">
    <property type="entry name" value="TYPE3IMRPROT"/>
</dbReference>
<proteinExistence type="inferred from homology"/>
<feature type="transmembrane region" description="Helical" evidence="7">
    <location>
        <begin position="127"/>
        <end position="150"/>
    </location>
</feature>
<comment type="caution">
    <text evidence="8">The sequence shown here is derived from an EMBL/GenBank/DDBJ whole genome shotgun (WGS) entry which is preliminary data.</text>
</comment>
<evidence type="ECO:0000313" key="8">
    <source>
        <dbReference type="EMBL" id="MFC5474009.1"/>
    </source>
</evidence>
<protein>
    <submittedName>
        <fullName evidence="8">Type III secretion system export apparatus subunit SctT</fullName>
    </submittedName>
</protein>
<organism evidence="8 9">
    <name type="scientific">Paraherbaspirillum soli</name>
    <dbReference type="NCBI Taxonomy" id="631222"/>
    <lineage>
        <taxon>Bacteria</taxon>
        <taxon>Pseudomonadati</taxon>
        <taxon>Pseudomonadota</taxon>
        <taxon>Betaproteobacteria</taxon>
        <taxon>Burkholderiales</taxon>
        <taxon>Oxalobacteraceae</taxon>
        <taxon>Paraherbaspirillum</taxon>
    </lineage>
</organism>